<evidence type="ECO:0000313" key="3">
    <source>
        <dbReference type="Proteomes" id="UP000091897"/>
    </source>
</evidence>
<keyword evidence="3" id="KW-1185">Reference proteome</keyword>
<protein>
    <submittedName>
        <fullName evidence="2">Uncharacterized protein</fullName>
    </submittedName>
</protein>
<accession>A0ABM6CN94</accession>
<evidence type="ECO:0000313" key="2">
    <source>
        <dbReference type="EMBL" id="ANN65403.1"/>
    </source>
</evidence>
<evidence type="ECO:0000256" key="1">
    <source>
        <dbReference type="SAM" id="MobiDB-lite"/>
    </source>
</evidence>
<name>A0ABM6CN94_9BORD</name>
<feature type="compositionally biased region" description="Low complexity" evidence="1">
    <location>
        <begin position="176"/>
        <end position="191"/>
    </location>
</feature>
<proteinExistence type="predicted"/>
<dbReference type="Proteomes" id="UP000091897">
    <property type="component" value="Chromosome"/>
</dbReference>
<feature type="region of interest" description="Disordered" evidence="1">
    <location>
        <begin position="176"/>
        <end position="203"/>
    </location>
</feature>
<sequence>MDDLDGICTVLVAKDYMPFRYQFMERIRLIDKEPSGRVLFNRLAEIGTRLGVFPVLDLIVPPCDAASGAPPADWDALVRQARPTVHMENGRCVWDPLLQPLEPGSPHYASQYRQVESYLIALCQQLAADHTENSATGFRDVLPDPSVPPEPSAPPPGYVPLRFAPVLDMRVAAADASPAASPGMPGAARPAFAGDRGPETRNALPLWEGRTTSLTVPGRTKLRVRVSKQLAERMNEVRETLRTLGGTLYGYLLFQALASCAKQGETLIVAEGNGKSGLTTTQDGALVWLFDRADLSRRCARHGMYERHRFLYTAFFDLTAAQDVFGRRLGHTEAWMEDNWISGRSAMDGIYNEIKSDREPAHYPSDAGPSSAERSGVRQTYDADAVYQASVMRRRDAQRRRAGTRGGAMEGSSFLRGALRRVGELIRTVPSRLGLTDSSTSASGAAASAYGDLLPAMRAPAIPNEYQRVNPGR</sequence>
<organism evidence="2 3">
    <name type="scientific">Bordetella bronchialis</name>
    <dbReference type="NCBI Taxonomy" id="463025"/>
    <lineage>
        <taxon>Bacteria</taxon>
        <taxon>Pseudomonadati</taxon>
        <taxon>Pseudomonadota</taxon>
        <taxon>Betaproteobacteria</taxon>
        <taxon>Burkholderiales</taxon>
        <taxon>Alcaligenaceae</taxon>
        <taxon>Bordetella</taxon>
    </lineage>
</organism>
<gene>
    <name evidence="2" type="ORF">BAU06_03020</name>
</gene>
<feature type="region of interest" description="Disordered" evidence="1">
    <location>
        <begin position="358"/>
        <end position="379"/>
    </location>
</feature>
<reference evidence="2 3" key="1">
    <citation type="submission" date="2016-06" db="EMBL/GenBank/DDBJ databases">
        <title>Complete genome sequences of Bordetella bronchialis and Bordetella flabilis.</title>
        <authorList>
            <person name="LiPuma J.J."/>
            <person name="Spilker T."/>
        </authorList>
    </citation>
    <scope>NUCLEOTIDE SEQUENCE [LARGE SCALE GENOMIC DNA]</scope>
    <source>
        <strain evidence="2 3">AU3182</strain>
    </source>
</reference>
<dbReference type="EMBL" id="CP016170">
    <property type="protein sequence ID" value="ANN65403.1"/>
    <property type="molecule type" value="Genomic_DNA"/>
</dbReference>